<accession>A0AAV5STB8</accession>
<sequence length="99" mass="10989">GVSVLLPFPLVTSFPFTMSSSTLRVFLLLVVLAAVVVSAAIFDGEEGVDESSMQMDKRNYQYIWRNLPIGSPSVRQLSSDKRSLDNLSRDRASAFYRLG</sequence>
<reference evidence="2" key="1">
    <citation type="submission" date="2023-10" db="EMBL/GenBank/DDBJ databases">
        <title>Genome assembly of Pristionchus species.</title>
        <authorList>
            <person name="Yoshida K."/>
            <person name="Sommer R.J."/>
        </authorList>
    </citation>
    <scope>NUCLEOTIDE SEQUENCE</scope>
    <source>
        <strain evidence="2">RS0144</strain>
    </source>
</reference>
<dbReference type="EMBL" id="BTSX01000002">
    <property type="protein sequence ID" value="GMS83833.1"/>
    <property type="molecule type" value="Genomic_DNA"/>
</dbReference>
<feature type="transmembrane region" description="Helical" evidence="1">
    <location>
        <begin position="23"/>
        <end position="42"/>
    </location>
</feature>
<keyword evidence="3" id="KW-1185">Reference proteome</keyword>
<dbReference type="AlphaFoldDB" id="A0AAV5STB8"/>
<proteinExistence type="predicted"/>
<evidence type="ECO:0000256" key="1">
    <source>
        <dbReference type="SAM" id="Phobius"/>
    </source>
</evidence>
<gene>
    <name evidence="2" type="ORF">PENTCL1PPCAC_6008</name>
</gene>
<organism evidence="2 3">
    <name type="scientific">Pristionchus entomophagus</name>
    <dbReference type="NCBI Taxonomy" id="358040"/>
    <lineage>
        <taxon>Eukaryota</taxon>
        <taxon>Metazoa</taxon>
        <taxon>Ecdysozoa</taxon>
        <taxon>Nematoda</taxon>
        <taxon>Chromadorea</taxon>
        <taxon>Rhabditida</taxon>
        <taxon>Rhabditina</taxon>
        <taxon>Diplogasteromorpha</taxon>
        <taxon>Diplogasteroidea</taxon>
        <taxon>Neodiplogasteridae</taxon>
        <taxon>Pristionchus</taxon>
    </lineage>
</organism>
<protein>
    <submittedName>
        <fullName evidence="2">Uncharacterized protein</fullName>
    </submittedName>
</protein>
<dbReference type="Proteomes" id="UP001432027">
    <property type="component" value="Unassembled WGS sequence"/>
</dbReference>
<evidence type="ECO:0000313" key="2">
    <source>
        <dbReference type="EMBL" id="GMS83833.1"/>
    </source>
</evidence>
<feature type="non-terminal residue" evidence="2">
    <location>
        <position position="1"/>
    </location>
</feature>
<name>A0AAV5STB8_9BILA</name>
<keyword evidence="1" id="KW-0472">Membrane</keyword>
<evidence type="ECO:0000313" key="3">
    <source>
        <dbReference type="Proteomes" id="UP001432027"/>
    </source>
</evidence>
<comment type="caution">
    <text evidence="2">The sequence shown here is derived from an EMBL/GenBank/DDBJ whole genome shotgun (WGS) entry which is preliminary data.</text>
</comment>
<keyword evidence="1" id="KW-1133">Transmembrane helix</keyword>
<keyword evidence="1" id="KW-0812">Transmembrane</keyword>